<dbReference type="EMBL" id="MATO01000058">
    <property type="protein sequence ID" value="OCS87052.1"/>
    <property type="molecule type" value="Genomic_DNA"/>
</dbReference>
<evidence type="ECO:0000256" key="1">
    <source>
        <dbReference type="ARBA" id="ARBA00022679"/>
    </source>
</evidence>
<reference evidence="5 6" key="1">
    <citation type="submission" date="2016-07" db="EMBL/GenBank/DDBJ databases">
        <title>Caryophanon latum genome sequencing.</title>
        <authorList>
            <person name="Verma A."/>
            <person name="Pal Y."/>
            <person name="Krishnamurthi S."/>
        </authorList>
    </citation>
    <scope>NUCLEOTIDE SEQUENCE [LARGE SCALE GENOMIC DNA]</scope>
    <source>
        <strain evidence="5 6">DSM 14151</strain>
    </source>
</reference>
<dbReference type="RefSeq" id="WP_066465911.1">
    <property type="nucleotide sequence ID" value="NZ_MATO01000058.1"/>
</dbReference>
<evidence type="ECO:0000259" key="4">
    <source>
        <dbReference type="Pfam" id="PF01467"/>
    </source>
</evidence>
<name>A0A1C0YIP3_9BACL</name>
<dbReference type="Pfam" id="PF01467">
    <property type="entry name" value="CTP_transf_like"/>
    <property type="match status" value="1"/>
</dbReference>
<dbReference type="NCBIfam" id="TIGR01518">
    <property type="entry name" value="g3p_cytidyltrns"/>
    <property type="match status" value="1"/>
</dbReference>
<dbReference type="InterPro" id="IPR050385">
    <property type="entry name" value="Archaeal_FAD_synthase"/>
</dbReference>
<evidence type="ECO:0000256" key="3">
    <source>
        <dbReference type="NCBIfam" id="TIGR01518"/>
    </source>
</evidence>
<keyword evidence="6" id="KW-1185">Reference proteome</keyword>
<gene>
    <name evidence="5" type="ORF">A6K76_14050</name>
</gene>
<dbReference type="InterPro" id="IPR004821">
    <property type="entry name" value="Cyt_trans-like"/>
</dbReference>
<dbReference type="Proteomes" id="UP000093482">
    <property type="component" value="Unassembled WGS sequence"/>
</dbReference>
<dbReference type="PANTHER" id="PTHR43793">
    <property type="entry name" value="FAD SYNTHASE"/>
    <property type="match status" value="1"/>
</dbReference>
<dbReference type="EC" id="2.7.7.39" evidence="3"/>
<sequence length="137" mass="16155">MKRVITYGTFDLLHYGHINLLKRAKALGDYLIVGISSDKFNRIKGKESYFNLNERKQLLEAIRYVDLVIVEENWEQKIQDILKYEVDCFVIGDDWEGEFNYLKEYCEVVYLERTPEISTSKIKQELNFTSRVDSGIS</sequence>
<dbReference type="Gene3D" id="3.40.50.620">
    <property type="entry name" value="HUPs"/>
    <property type="match status" value="1"/>
</dbReference>
<evidence type="ECO:0000256" key="2">
    <source>
        <dbReference type="ARBA" id="ARBA00022695"/>
    </source>
</evidence>
<accession>A0A1C0YIP3</accession>
<dbReference type="NCBIfam" id="TIGR00125">
    <property type="entry name" value="cyt_tran_rel"/>
    <property type="match status" value="1"/>
</dbReference>
<dbReference type="AlphaFoldDB" id="A0A1C0YIP3"/>
<dbReference type="GO" id="GO:0005737">
    <property type="term" value="C:cytoplasm"/>
    <property type="evidence" value="ECO:0007669"/>
    <property type="project" value="InterPro"/>
</dbReference>
<dbReference type="PANTHER" id="PTHR43793:SF1">
    <property type="entry name" value="FAD SYNTHASE"/>
    <property type="match status" value="1"/>
</dbReference>
<keyword evidence="1 5" id="KW-0808">Transferase</keyword>
<dbReference type="GO" id="GO:0047348">
    <property type="term" value="F:glycerol-3-phosphate cytidylyltransferase activity"/>
    <property type="evidence" value="ECO:0007669"/>
    <property type="project" value="UniProtKB-UniRule"/>
</dbReference>
<comment type="caution">
    <text evidence="5">The sequence shown here is derived from an EMBL/GenBank/DDBJ whole genome shotgun (WGS) entry which is preliminary data.</text>
</comment>
<proteinExistence type="predicted"/>
<protein>
    <recommendedName>
        <fullName evidence="3">Glycerol-3-phosphate cytidylyltransferase</fullName>
        <ecNumber evidence="3">2.7.7.39</ecNumber>
    </recommendedName>
</protein>
<dbReference type="InterPro" id="IPR014729">
    <property type="entry name" value="Rossmann-like_a/b/a_fold"/>
</dbReference>
<evidence type="ECO:0000313" key="6">
    <source>
        <dbReference type="Proteomes" id="UP000093482"/>
    </source>
</evidence>
<evidence type="ECO:0000313" key="5">
    <source>
        <dbReference type="EMBL" id="OCS87052.1"/>
    </source>
</evidence>
<dbReference type="InterPro" id="IPR006409">
    <property type="entry name" value="G3P_cytidylTrfase"/>
</dbReference>
<dbReference type="SUPFAM" id="SSF52374">
    <property type="entry name" value="Nucleotidylyl transferase"/>
    <property type="match status" value="1"/>
</dbReference>
<dbReference type="GO" id="GO:0046872">
    <property type="term" value="F:metal ion binding"/>
    <property type="evidence" value="ECO:0007669"/>
    <property type="project" value="InterPro"/>
</dbReference>
<dbReference type="OrthoDB" id="9802794at2"/>
<organism evidence="5 6">
    <name type="scientific">Caryophanon latum</name>
    <dbReference type="NCBI Taxonomy" id="33977"/>
    <lineage>
        <taxon>Bacteria</taxon>
        <taxon>Bacillati</taxon>
        <taxon>Bacillota</taxon>
        <taxon>Bacilli</taxon>
        <taxon>Bacillales</taxon>
        <taxon>Caryophanaceae</taxon>
        <taxon>Caryophanon</taxon>
    </lineage>
</organism>
<dbReference type="GO" id="GO:0019350">
    <property type="term" value="P:teichoic acid biosynthetic process"/>
    <property type="evidence" value="ECO:0007669"/>
    <property type="project" value="InterPro"/>
</dbReference>
<keyword evidence="2 5" id="KW-0548">Nucleotidyltransferase</keyword>
<feature type="domain" description="Cytidyltransferase-like" evidence="4">
    <location>
        <begin position="5"/>
        <end position="124"/>
    </location>
</feature>